<evidence type="ECO:0000313" key="2">
    <source>
        <dbReference type="Proteomes" id="UP001642360"/>
    </source>
</evidence>
<proteinExistence type="predicted"/>
<organism evidence="1 2">
    <name type="scientific">Ilex paraguariensis</name>
    <name type="common">yerba mate</name>
    <dbReference type="NCBI Taxonomy" id="185542"/>
    <lineage>
        <taxon>Eukaryota</taxon>
        <taxon>Viridiplantae</taxon>
        <taxon>Streptophyta</taxon>
        <taxon>Embryophyta</taxon>
        <taxon>Tracheophyta</taxon>
        <taxon>Spermatophyta</taxon>
        <taxon>Magnoliopsida</taxon>
        <taxon>eudicotyledons</taxon>
        <taxon>Gunneridae</taxon>
        <taxon>Pentapetalae</taxon>
        <taxon>asterids</taxon>
        <taxon>campanulids</taxon>
        <taxon>Aquifoliales</taxon>
        <taxon>Aquifoliaceae</taxon>
        <taxon>Ilex</taxon>
    </lineage>
</organism>
<name>A0ABC8SML8_9AQUA</name>
<gene>
    <name evidence="1" type="ORF">ILEXP_LOCUS27079</name>
</gene>
<dbReference type="Proteomes" id="UP001642360">
    <property type="component" value="Unassembled WGS sequence"/>
</dbReference>
<dbReference type="AlphaFoldDB" id="A0ABC8SML8"/>
<protein>
    <submittedName>
        <fullName evidence="1">Uncharacterized protein</fullName>
    </submittedName>
</protein>
<evidence type="ECO:0000313" key="1">
    <source>
        <dbReference type="EMBL" id="CAK9158437.1"/>
    </source>
</evidence>
<reference evidence="1 2" key="1">
    <citation type="submission" date="2024-02" db="EMBL/GenBank/DDBJ databases">
        <authorList>
            <person name="Vignale AGUSTIN F."/>
            <person name="Sosa J E."/>
            <person name="Modenutti C."/>
        </authorList>
    </citation>
    <scope>NUCLEOTIDE SEQUENCE [LARGE SCALE GENOMIC DNA]</scope>
</reference>
<keyword evidence="2" id="KW-1185">Reference proteome</keyword>
<comment type="caution">
    <text evidence="1">The sequence shown here is derived from an EMBL/GenBank/DDBJ whole genome shotgun (WGS) entry which is preliminary data.</text>
</comment>
<sequence>MQQADQTVQISLRPGGVAGTRGSRFALSLSSSSTSVSSDSFPLRRYGFSGFKTCWSNNCGFMSQMMPKIKLQTQSTPPKHALLIGPA</sequence>
<dbReference type="EMBL" id="CAUOFW020003170">
    <property type="protein sequence ID" value="CAK9158437.1"/>
    <property type="molecule type" value="Genomic_DNA"/>
</dbReference>
<accession>A0ABC8SML8</accession>